<dbReference type="PANTHER" id="PTHR30201">
    <property type="entry name" value="TRIPHOSPHORIBOSYL-DEPHOSPHO-COA SYNTHASE"/>
    <property type="match status" value="1"/>
</dbReference>
<accession>A0ABT9XWJ1</accession>
<comment type="catalytic activity">
    <reaction evidence="1 5">
        <text>3'-dephospho-CoA + ATP = 2'-(5''-triphospho-alpha-D-ribosyl)-3'-dephospho-CoA + adenine</text>
        <dbReference type="Rhea" id="RHEA:15117"/>
        <dbReference type="ChEBI" id="CHEBI:16708"/>
        <dbReference type="ChEBI" id="CHEBI:30616"/>
        <dbReference type="ChEBI" id="CHEBI:57328"/>
        <dbReference type="ChEBI" id="CHEBI:61378"/>
        <dbReference type="EC" id="2.4.2.52"/>
    </reaction>
</comment>
<evidence type="ECO:0000256" key="2">
    <source>
        <dbReference type="ARBA" id="ARBA00022679"/>
    </source>
</evidence>
<dbReference type="Proteomes" id="UP001224122">
    <property type="component" value="Unassembled WGS sequence"/>
</dbReference>
<evidence type="ECO:0000256" key="3">
    <source>
        <dbReference type="ARBA" id="ARBA00022741"/>
    </source>
</evidence>
<evidence type="ECO:0000256" key="5">
    <source>
        <dbReference type="HAMAP-Rule" id="MF_00397"/>
    </source>
</evidence>
<dbReference type="EMBL" id="JAUSTW010000004">
    <property type="protein sequence ID" value="MDQ0199856.1"/>
    <property type="molecule type" value="Genomic_DNA"/>
</dbReference>
<proteinExistence type="inferred from homology"/>
<evidence type="ECO:0000256" key="1">
    <source>
        <dbReference type="ARBA" id="ARBA00001210"/>
    </source>
</evidence>
<comment type="similarity">
    <text evidence="5">Belongs to the CitG/MdcB family.</text>
</comment>
<dbReference type="GO" id="GO:0046917">
    <property type="term" value="F:triphosphoribosyl-dephospho-CoA synthase activity"/>
    <property type="evidence" value="ECO:0007669"/>
    <property type="project" value="UniProtKB-EC"/>
</dbReference>
<dbReference type="InterPro" id="IPR017551">
    <property type="entry name" value="TriPribosyl-deP-CoA_syn_CitG"/>
</dbReference>
<dbReference type="HAMAP" id="MF_00397">
    <property type="entry name" value="CitG"/>
    <property type="match status" value="1"/>
</dbReference>
<name>A0ABT9XWJ1_9BACI</name>
<keyword evidence="7" id="KW-1185">Reference proteome</keyword>
<comment type="caution">
    <text evidence="6">The sequence shown here is derived from an EMBL/GenBank/DDBJ whole genome shotgun (WGS) entry which is preliminary data.</text>
</comment>
<keyword evidence="6" id="KW-0328">Glycosyltransferase</keyword>
<organism evidence="6 7">
    <name type="scientific">Neobacillus ginsengisoli</name>
    <dbReference type="NCBI Taxonomy" id="904295"/>
    <lineage>
        <taxon>Bacteria</taxon>
        <taxon>Bacillati</taxon>
        <taxon>Bacillota</taxon>
        <taxon>Bacilli</taxon>
        <taxon>Bacillales</taxon>
        <taxon>Bacillaceae</taxon>
        <taxon>Neobacillus</taxon>
    </lineage>
</organism>
<dbReference type="NCBIfam" id="TIGR03125">
    <property type="entry name" value="citrate_citG"/>
    <property type="match status" value="1"/>
</dbReference>
<keyword evidence="2 5" id="KW-0808">Transferase</keyword>
<protein>
    <recommendedName>
        <fullName evidence="5">Probable 2-(5''-triphosphoribosyl)-3'-dephosphocoenzyme-A synthase</fullName>
        <shortName evidence="5">2-(5''-triphosphoribosyl)-3'-dephospho-CoA synthase</shortName>
        <ecNumber evidence="5">2.4.2.52</ecNumber>
    </recommendedName>
</protein>
<dbReference type="PANTHER" id="PTHR30201:SF2">
    <property type="entry name" value="2-(5''-TRIPHOSPHORIBOSYL)-3'-DEPHOSPHOCOENZYME-A SYNTHASE"/>
    <property type="match status" value="1"/>
</dbReference>
<evidence type="ECO:0000313" key="7">
    <source>
        <dbReference type="Proteomes" id="UP001224122"/>
    </source>
</evidence>
<dbReference type="RefSeq" id="WP_098530521.1">
    <property type="nucleotide sequence ID" value="NZ_JAUSTW010000004.1"/>
</dbReference>
<dbReference type="GO" id="GO:0016757">
    <property type="term" value="F:glycosyltransferase activity"/>
    <property type="evidence" value="ECO:0007669"/>
    <property type="project" value="UniProtKB-KW"/>
</dbReference>
<evidence type="ECO:0000313" key="6">
    <source>
        <dbReference type="EMBL" id="MDQ0199856.1"/>
    </source>
</evidence>
<reference evidence="6 7" key="1">
    <citation type="submission" date="2023-07" db="EMBL/GenBank/DDBJ databases">
        <title>Genomic Encyclopedia of Type Strains, Phase IV (KMG-IV): sequencing the most valuable type-strain genomes for metagenomic binning, comparative biology and taxonomic classification.</title>
        <authorList>
            <person name="Goeker M."/>
        </authorList>
    </citation>
    <scope>NUCLEOTIDE SEQUENCE [LARGE SCALE GENOMIC DNA]</scope>
    <source>
        <strain evidence="6 7">DSM 27594</strain>
    </source>
</reference>
<dbReference type="InterPro" id="IPR002736">
    <property type="entry name" value="CitG"/>
</dbReference>
<dbReference type="Gene3D" id="1.10.4200.10">
    <property type="entry name" value="Triphosphoribosyl-dephospho-CoA protein"/>
    <property type="match status" value="1"/>
</dbReference>
<dbReference type="Pfam" id="PF01874">
    <property type="entry name" value="CitG"/>
    <property type="match status" value="1"/>
</dbReference>
<gene>
    <name evidence="5" type="primary">citG</name>
    <name evidence="6" type="ORF">J2S10_003038</name>
</gene>
<keyword evidence="3 5" id="KW-0547">Nucleotide-binding</keyword>
<dbReference type="EC" id="2.4.2.52" evidence="5"/>
<keyword evidence="4 5" id="KW-0067">ATP-binding</keyword>
<evidence type="ECO:0000256" key="4">
    <source>
        <dbReference type="ARBA" id="ARBA00022840"/>
    </source>
</evidence>
<sequence>MEESWMQTIPQKALRALLYEVSASPKPGLVDRFNQGAHTDMDFFTFIDSSSALSNYFSYCVVEGVKYSGKNPEELFQALRGLGINAEKVMFEATDGVNTHKGLIFSLGVICAAASCSMMESESKNVDIEIICEKVSLMTKGLCLRELTFLNKSEGLTYGEKLFLKYGLRGIRGEVESGFATVRNYSLPVIRKLKSLKSFHINDILVQVLLHLMAVNEDTNIVARHDLKTLEYVQRYAQQVLDLGGMLTPKGMEMVFEMDKEFIGRNISPGGSADLLAVTVMLDLLLEGLPFSGSSIQRNCVV</sequence>